<sequence length="71" mass="7707">MLEGGRAKKMREDKGRRGTGVEEAMKDTRDWVPGRGSGEAGESVRQAGRWSVLREEGTGSWLQSGGAHPHS</sequence>
<evidence type="ECO:0000256" key="1">
    <source>
        <dbReference type="SAM" id="MobiDB-lite"/>
    </source>
</evidence>
<evidence type="ECO:0000313" key="2">
    <source>
        <dbReference type="EMBL" id="KAK4304574.1"/>
    </source>
</evidence>
<dbReference type="AlphaFoldDB" id="A0AAE1PBQ5"/>
<dbReference type="Proteomes" id="UP001292094">
    <property type="component" value="Unassembled WGS sequence"/>
</dbReference>
<name>A0AAE1PBQ5_9EUCA</name>
<reference evidence="2" key="1">
    <citation type="submission" date="2023-11" db="EMBL/GenBank/DDBJ databases">
        <title>Genome assemblies of two species of porcelain crab, Petrolisthes cinctipes and Petrolisthes manimaculis (Anomura: Porcellanidae).</title>
        <authorList>
            <person name="Angst P."/>
        </authorList>
    </citation>
    <scope>NUCLEOTIDE SEQUENCE</scope>
    <source>
        <strain evidence="2">PB745_02</strain>
        <tissue evidence="2">Gill</tissue>
    </source>
</reference>
<feature type="region of interest" description="Disordered" evidence="1">
    <location>
        <begin position="1"/>
        <end position="71"/>
    </location>
</feature>
<evidence type="ECO:0000313" key="3">
    <source>
        <dbReference type="Proteomes" id="UP001292094"/>
    </source>
</evidence>
<proteinExistence type="predicted"/>
<organism evidence="2 3">
    <name type="scientific">Petrolisthes manimaculis</name>
    <dbReference type="NCBI Taxonomy" id="1843537"/>
    <lineage>
        <taxon>Eukaryota</taxon>
        <taxon>Metazoa</taxon>
        <taxon>Ecdysozoa</taxon>
        <taxon>Arthropoda</taxon>
        <taxon>Crustacea</taxon>
        <taxon>Multicrustacea</taxon>
        <taxon>Malacostraca</taxon>
        <taxon>Eumalacostraca</taxon>
        <taxon>Eucarida</taxon>
        <taxon>Decapoda</taxon>
        <taxon>Pleocyemata</taxon>
        <taxon>Anomura</taxon>
        <taxon>Galatheoidea</taxon>
        <taxon>Porcellanidae</taxon>
        <taxon>Petrolisthes</taxon>
    </lineage>
</organism>
<comment type="caution">
    <text evidence="2">The sequence shown here is derived from an EMBL/GenBank/DDBJ whole genome shotgun (WGS) entry which is preliminary data.</text>
</comment>
<accession>A0AAE1PBQ5</accession>
<keyword evidence="3" id="KW-1185">Reference proteome</keyword>
<protein>
    <submittedName>
        <fullName evidence="2">Uncharacterized protein</fullName>
    </submittedName>
</protein>
<feature type="compositionally biased region" description="Basic and acidic residues" evidence="1">
    <location>
        <begin position="10"/>
        <end position="32"/>
    </location>
</feature>
<gene>
    <name evidence="2" type="ORF">Pmani_023453</name>
</gene>
<dbReference type="EMBL" id="JAWZYT010002409">
    <property type="protein sequence ID" value="KAK4304574.1"/>
    <property type="molecule type" value="Genomic_DNA"/>
</dbReference>